<dbReference type="EMBL" id="HACA01003392">
    <property type="protein sequence ID" value="CDW20753.1"/>
    <property type="molecule type" value="Transcribed_RNA"/>
</dbReference>
<proteinExistence type="predicted"/>
<sequence>MQPLYSIFPLLLPVQMNPNSPEVLVKKTREKNKLVKQLLEASMVQETSISSETDTDNEGFMKICSGITKSQKEPLPRTQSTQIHVYKFEKGVQCVEANGPLYWEHKSV</sequence>
<protein>
    <submittedName>
        <fullName evidence="1">Uncharacterized protein</fullName>
    </submittedName>
</protein>
<name>A0A0K2T3Z4_LEPSM</name>
<dbReference type="OrthoDB" id="7331812at2759"/>
<accession>A0A0K2T3Z4</accession>
<evidence type="ECO:0000313" key="1">
    <source>
        <dbReference type="EMBL" id="CDW20753.1"/>
    </source>
</evidence>
<organism evidence="1">
    <name type="scientific">Lepeophtheirus salmonis</name>
    <name type="common">Salmon louse</name>
    <name type="synonym">Caligus salmonis</name>
    <dbReference type="NCBI Taxonomy" id="72036"/>
    <lineage>
        <taxon>Eukaryota</taxon>
        <taxon>Metazoa</taxon>
        <taxon>Ecdysozoa</taxon>
        <taxon>Arthropoda</taxon>
        <taxon>Crustacea</taxon>
        <taxon>Multicrustacea</taxon>
        <taxon>Hexanauplia</taxon>
        <taxon>Copepoda</taxon>
        <taxon>Siphonostomatoida</taxon>
        <taxon>Caligidae</taxon>
        <taxon>Lepeophtheirus</taxon>
    </lineage>
</organism>
<dbReference type="AlphaFoldDB" id="A0A0K2T3Z4"/>
<reference evidence="1" key="1">
    <citation type="submission" date="2014-05" db="EMBL/GenBank/DDBJ databases">
        <authorList>
            <person name="Chronopoulou M."/>
        </authorList>
    </citation>
    <scope>NUCLEOTIDE SEQUENCE</scope>
    <source>
        <tissue evidence="1">Whole organism</tissue>
    </source>
</reference>